<feature type="chain" id="PRO_5030609594" description="Secreted protein" evidence="1">
    <location>
        <begin position="24"/>
        <end position="145"/>
    </location>
</feature>
<dbReference type="EMBL" id="WNDS01000002">
    <property type="protein sequence ID" value="KAF1015725.1"/>
    <property type="molecule type" value="Genomic_DNA"/>
</dbReference>
<dbReference type="AlphaFoldDB" id="A0A7V8FH47"/>
<protein>
    <recommendedName>
        <fullName evidence="4">Secreted protein</fullName>
    </recommendedName>
</protein>
<comment type="caution">
    <text evidence="2">The sequence shown here is derived from an EMBL/GenBank/DDBJ whole genome shotgun (WGS) entry which is preliminary data.</text>
</comment>
<evidence type="ECO:0008006" key="4">
    <source>
        <dbReference type="Google" id="ProtNLM"/>
    </source>
</evidence>
<name>A0A7V8FH47_STEMA</name>
<evidence type="ECO:0000256" key="1">
    <source>
        <dbReference type="SAM" id="SignalP"/>
    </source>
</evidence>
<sequence length="145" mass="14807">MKFPLLLALGLLATALTTPAAQAAGNIDCDLHYNLSGWSLFYKTASGTGTIQCANGARIPVRIKVTGGGLTVGKSKIVDGKGRFTGAYPLDDLLGKYVALGAHAGAIRSGGAVAMTKGDVSLALAGTGRGWDLGVDGSSFVIRRR</sequence>
<dbReference type="Proteomes" id="UP000487117">
    <property type="component" value="Unassembled WGS sequence"/>
</dbReference>
<organism evidence="2 3">
    <name type="scientific">Stenotrophomonas maltophilia</name>
    <name type="common">Pseudomonas maltophilia</name>
    <name type="synonym">Xanthomonas maltophilia</name>
    <dbReference type="NCBI Taxonomy" id="40324"/>
    <lineage>
        <taxon>Bacteria</taxon>
        <taxon>Pseudomonadati</taxon>
        <taxon>Pseudomonadota</taxon>
        <taxon>Gammaproteobacteria</taxon>
        <taxon>Lysobacterales</taxon>
        <taxon>Lysobacteraceae</taxon>
        <taxon>Stenotrophomonas</taxon>
        <taxon>Stenotrophomonas maltophilia group</taxon>
    </lineage>
</organism>
<feature type="signal peptide" evidence="1">
    <location>
        <begin position="1"/>
        <end position="23"/>
    </location>
</feature>
<reference evidence="3" key="1">
    <citation type="journal article" date="2020" name="MBio">
        <title>Horizontal gene transfer to a defensive symbiont with a reduced genome amongst a multipartite beetle microbiome.</title>
        <authorList>
            <person name="Waterworth S.C."/>
            <person name="Florez L.V."/>
            <person name="Rees E.R."/>
            <person name="Hertweck C."/>
            <person name="Kaltenpoth M."/>
            <person name="Kwan J.C."/>
        </authorList>
    </citation>
    <scope>NUCLEOTIDE SEQUENCE [LARGE SCALE GENOMIC DNA]</scope>
</reference>
<gene>
    <name evidence="2" type="ORF">GAK31_01200</name>
</gene>
<evidence type="ECO:0000313" key="3">
    <source>
        <dbReference type="Proteomes" id="UP000487117"/>
    </source>
</evidence>
<keyword evidence="1" id="KW-0732">Signal</keyword>
<evidence type="ECO:0000313" key="2">
    <source>
        <dbReference type="EMBL" id="KAF1015725.1"/>
    </source>
</evidence>
<accession>A0A7V8FH47</accession>
<proteinExistence type="predicted"/>